<reference evidence="1 2" key="1">
    <citation type="submission" date="2013-06" db="EMBL/GenBank/DDBJ databases">
        <authorList>
            <person name="Aslett M."/>
        </authorList>
    </citation>
    <scope>NUCLEOTIDE SEQUENCE [LARGE SCALE GENOMIC DNA]</scope>
    <source>
        <strain evidence="1 2">Db11</strain>
    </source>
</reference>
<reference evidence="2" key="2">
    <citation type="submission" date="2013-11" db="EMBL/GenBank/DDBJ databases">
        <title>Genome sequences of clinical and environmental isolates of Serratia marcescens.</title>
        <authorList>
            <person name="Iguchi A."/>
            <person name="Komatsu H."/>
            <person name="Nagaya Y."/>
            <person name="Ogura Y."/>
            <person name="Katsura K."/>
            <person name="Kurokawa K."/>
            <person name="Ooka T."/>
            <person name="Hattori M."/>
            <person name="Gotoh N."/>
            <person name="Thomson N."/>
            <person name="Hayashi T."/>
        </authorList>
    </citation>
    <scope>NUCLEOTIDE SEQUENCE [LARGE SCALE GENOMIC DNA]</scope>
    <source>
        <strain evidence="2">Db11</strain>
    </source>
</reference>
<dbReference type="AlphaFoldDB" id="A0ABC9IGS4"/>
<proteinExistence type="predicted"/>
<accession>A0ABC9IGS4</accession>
<reference evidence="1 2" key="3">
    <citation type="journal article" date="2014" name="Genome Biol. Evol.">
        <title>Genome evolution and plasticity of Serratia marcescens, an important multidrug-resistant nosocomial pathogen.</title>
        <authorList>
            <person name="Iguchi A."/>
            <person name="Nagaya Y."/>
            <person name="Pradel E."/>
            <person name="Ooka T."/>
            <person name="Ogura Y."/>
            <person name="Katsura K."/>
            <person name="Kurokawa K."/>
            <person name="Oshima K."/>
            <person name="Hattori M."/>
            <person name="Parkhill J."/>
            <person name="Sebaihia M."/>
            <person name="Coulthurst S.J."/>
            <person name="Gotoh N."/>
            <person name="Thomson N.R."/>
            <person name="Ewbank J.J."/>
            <person name="Hayashi T."/>
        </authorList>
    </citation>
    <scope>NUCLEOTIDE SEQUENCE [LARGE SCALE GENOMIC DNA]</scope>
    <source>
        <strain evidence="1 2">Db11</strain>
    </source>
</reference>
<sequence>MLPEGTTTMRSDIQFIQQPEIDVHHYERGDTVRLTTANLRHEYQLDVYILRRDDKLIYGSVVAAAPKTDIPVANWEVKNGEEVAFRQENIAKAVPAVN</sequence>
<protein>
    <submittedName>
        <fullName evidence="1">Uncharacterized protein</fullName>
    </submittedName>
</protein>
<dbReference type="EMBL" id="HG326223">
    <property type="protein sequence ID" value="CDG11919.1"/>
    <property type="molecule type" value="Genomic_DNA"/>
</dbReference>
<dbReference type="Proteomes" id="UP000018979">
    <property type="component" value="Chromosome I"/>
</dbReference>
<evidence type="ECO:0000313" key="2">
    <source>
        <dbReference type="Proteomes" id="UP000018979"/>
    </source>
</evidence>
<organism evidence="1 2">
    <name type="scientific">Serratia marcescens subsp. marcescens Db11</name>
    <dbReference type="NCBI Taxonomy" id="273526"/>
    <lineage>
        <taxon>Bacteria</taxon>
        <taxon>Pseudomonadati</taxon>
        <taxon>Pseudomonadota</taxon>
        <taxon>Gammaproteobacteria</taxon>
        <taxon>Enterobacterales</taxon>
        <taxon>Yersiniaceae</taxon>
        <taxon>Serratia</taxon>
    </lineage>
</organism>
<name>A0ABC9IGS4_SERMA</name>
<evidence type="ECO:0000313" key="1">
    <source>
        <dbReference type="EMBL" id="CDG11919.1"/>
    </source>
</evidence>
<gene>
    <name evidence="1" type="ORF">SMDB11_1344</name>
</gene>
<dbReference type="KEGG" id="smac:SMDB11_1344"/>